<keyword evidence="1" id="KW-0175">Coiled coil</keyword>
<name>A0A955L374_9BACT</name>
<dbReference type="PANTHER" id="PTHR30121">
    <property type="entry name" value="UNCHARACTERIZED PROTEIN YJGR-RELATED"/>
    <property type="match status" value="1"/>
</dbReference>
<comment type="caution">
    <text evidence="4">The sequence shown here is derived from an EMBL/GenBank/DDBJ whole genome shotgun (WGS) entry which is preliminary data.</text>
</comment>
<dbReference type="SUPFAM" id="SSF52540">
    <property type="entry name" value="P-loop containing nucleoside triphosphate hydrolases"/>
    <property type="match status" value="1"/>
</dbReference>
<dbReference type="AlphaFoldDB" id="A0A955L374"/>
<protein>
    <submittedName>
        <fullName evidence="4">ATP-binding protein</fullName>
    </submittedName>
</protein>
<feature type="coiled-coil region" evidence="1">
    <location>
        <begin position="48"/>
        <end position="96"/>
    </location>
</feature>
<dbReference type="NCBIfam" id="NF045971">
    <property type="entry name" value="conju_CD1110"/>
    <property type="match status" value="1"/>
</dbReference>
<dbReference type="CDD" id="cd01127">
    <property type="entry name" value="TrwB_TraG_TraD_VirD4"/>
    <property type="match status" value="1"/>
</dbReference>
<feature type="region of interest" description="Disordered" evidence="2">
    <location>
        <begin position="576"/>
        <end position="1070"/>
    </location>
</feature>
<evidence type="ECO:0000256" key="2">
    <source>
        <dbReference type="SAM" id="MobiDB-lite"/>
    </source>
</evidence>
<dbReference type="GO" id="GO:0005524">
    <property type="term" value="F:ATP binding"/>
    <property type="evidence" value="ECO:0007669"/>
    <property type="project" value="UniProtKB-KW"/>
</dbReference>
<dbReference type="InterPro" id="IPR027417">
    <property type="entry name" value="P-loop_NTPase"/>
</dbReference>
<feature type="compositionally biased region" description="Low complexity" evidence="2">
    <location>
        <begin position="961"/>
        <end position="973"/>
    </location>
</feature>
<keyword evidence="4" id="KW-0067">ATP-binding</keyword>
<gene>
    <name evidence="4" type="ORF">KC660_01545</name>
</gene>
<evidence type="ECO:0000256" key="1">
    <source>
        <dbReference type="SAM" id="Coils"/>
    </source>
</evidence>
<dbReference type="EMBL" id="JAGQLG010000054">
    <property type="protein sequence ID" value="MCA9382073.1"/>
    <property type="molecule type" value="Genomic_DNA"/>
</dbReference>
<evidence type="ECO:0000259" key="3">
    <source>
        <dbReference type="Pfam" id="PF19044"/>
    </source>
</evidence>
<reference evidence="4" key="1">
    <citation type="submission" date="2020-04" db="EMBL/GenBank/DDBJ databases">
        <authorList>
            <person name="Zhang T."/>
        </authorList>
    </citation>
    <scope>NUCLEOTIDE SEQUENCE</scope>
    <source>
        <strain evidence="4">HKST-UBA10</strain>
    </source>
</reference>
<reference evidence="4" key="2">
    <citation type="journal article" date="2021" name="Microbiome">
        <title>Successional dynamics and alternative stable states in a saline activated sludge microbial community over 9 years.</title>
        <authorList>
            <person name="Wang Y."/>
            <person name="Ye J."/>
            <person name="Ju F."/>
            <person name="Liu L."/>
            <person name="Boyd J.A."/>
            <person name="Deng Y."/>
            <person name="Parks D.H."/>
            <person name="Jiang X."/>
            <person name="Yin X."/>
            <person name="Woodcroft B.J."/>
            <person name="Tyson G.W."/>
            <person name="Hugenholtz P."/>
            <person name="Polz M.F."/>
            <person name="Zhang T."/>
        </authorList>
    </citation>
    <scope>NUCLEOTIDE SEQUENCE</scope>
    <source>
        <strain evidence="4">HKST-UBA10</strain>
    </source>
</reference>
<feature type="compositionally biased region" description="Polar residues" evidence="2">
    <location>
        <begin position="634"/>
        <end position="699"/>
    </location>
</feature>
<dbReference type="Gene3D" id="3.40.50.300">
    <property type="entry name" value="P-loop containing nucleotide triphosphate hydrolases"/>
    <property type="match status" value="1"/>
</dbReference>
<dbReference type="Pfam" id="PF19044">
    <property type="entry name" value="P-loop_TraG"/>
    <property type="match status" value="1"/>
</dbReference>
<dbReference type="Gene3D" id="1.10.8.730">
    <property type="match status" value="1"/>
</dbReference>
<feature type="compositionally biased region" description="Basic and acidic residues" evidence="2">
    <location>
        <begin position="1012"/>
        <end position="1028"/>
    </location>
</feature>
<evidence type="ECO:0000313" key="5">
    <source>
        <dbReference type="Proteomes" id="UP000782843"/>
    </source>
</evidence>
<feature type="compositionally biased region" description="Acidic residues" evidence="2">
    <location>
        <begin position="825"/>
        <end position="846"/>
    </location>
</feature>
<feature type="compositionally biased region" description="Polar residues" evidence="2">
    <location>
        <begin position="806"/>
        <end position="824"/>
    </location>
</feature>
<feature type="compositionally biased region" description="Polar residues" evidence="2">
    <location>
        <begin position="732"/>
        <end position="742"/>
    </location>
</feature>
<dbReference type="InterPro" id="IPR051162">
    <property type="entry name" value="T4SS_component"/>
</dbReference>
<feature type="compositionally biased region" description="Basic and acidic residues" evidence="2">
    <location>
        <begin position="946"/>
        <end position="958"/>
    </location>
</feature>
<proteinExistence type="predicted"/>
<feature type="domain" description="TraG P-loop" evidence="3">
    <location>
        <begin position="200"/>
        <end position="506"/>
    </location>
</feature>
<organism evidence="4 5">
    <name type="scientific">Candidatus Dojkabacteria bacterium</name>
    <dbReference type="NCBI Taxonomy" id="2099670"/>
    <lineage>
        <taxon>Bacteria</taxon>
        <taxon>Candidatus Dojkabacteria</taxon>
    </lineage>
</organism>
<dbReference type="InterPro" id="IPR043964">
    <property type="entry name" value="P-loop_TraG"/>
</dbReference>
<sequence length="1070" mass="118337">MGNKFFRTFFALGYPRYVGPNWLEPLINFEYALDISTFYYPVDSKEVLNKLRRKIAEMEATVNADLEAGKIVDPKIKVALADARDLQEQLAKGTEKFFHFALYVTIHADTLKELEKISKSVESTLGAIGVIIKPATLQQDSGFESSIPTCTDKLYVTRNMDTTSLATTFPFVTSELTMDEGVMYGINKYNKSLVVFDRFQLENANATVFATSGAGKSYLIKIELLRSLMFGVEAIIIDPEREYAKLCETIGGAYISFSQDGENKLNPFELTGLFNSDEDELRSKILSLHGLIKVMIGGQVTSEEDAIIDRALILTYKEKGITPEPATHVNEPPLLEDMYKVLKGMAEPEAHSLASRLEKYIRGSAAGIFDKKSNIDINNTFTVFSIRDLSDELRPVAMYMMLEFIWTKIKKDRKKRILVVDEAWWMMQYPDAARFLFSIAKRARKYYLGLTTITQDVEDFLGSDYGKAIVTNSSIQILMKQSPAAVDKLQKVFYLSEGEKSYLLSCGVGEGLFFAGPNHVAIEVISSKNEHRIITSDPKDLERYEKERMEQVMRDDLQKEVLDEAKVLNTDLTQRDTDKVDPLDPKIASDEQPKFDSDGLNRNRNVFEDSNAPATNSDDSDDDMAEQVGVPPTDLSTAQLGENLAKSTVIPSSPNRGSVNNQFNNNPTQSVAQNQGVAINSDDNSQVPEVKTSEQSTVVTEELLNDDATKTDSSPAIPKVPEVPAQPEPNVVQVQSPVTTESVAVEEAGDKDLSPSDDVSVEEEVSEGEVDILDKISSQAKVLSASNDSSSTEPVKDMSISDNEKSLTQPNSDQNQITPNSTEEVVNEEALEDTLVELADDVEEKGEQDAVPQVPTSGSISDGMSGGNLENTDDVKVEDSSQNDDEVFNPSLAAKLNSILEEHSSTAGNLPEENHDEDNSDKDSNESKIDNQNSVQDSQNNDETLETDKKDLNQKSEDQVDQVQTSQSDLQSSGALNLDDSQGNLNINEERAGTIENNNDDDVNVGKNEEEDLKKLLEAEKKRQREEQNNPNSQDNVIPLKDDSKEGYDNNDSDVSPSIPSGTPFGGSKN</sequence>
<feature type="compositionally biased region" description="Basic and acidic residues" evidence="2">
    <location>
        <begin position="576"/>
        <end position="607"/>
    </location>
</feature>
<dbReference type="Proteomes" id="UP000782843">
    <property type="component" value="Unassembled WGS sequence"/>
</dbReference>
<dbReference type="PANTHER" id="PTHR30121:SF6">
    <property type="entry name" value="SLR6007 PROTEIN"/>
    <property type="match status" value="1"/>
</dbReference>
<accession>A0A955L374</accession>
<feature type="compositionally biased region" description="Polar residues" evidence="2">
    <location>
        <begin position="776"/>
        <end position="793"/>
    </location>
</feature>
<keyword evidence="4" id="KW-0547">Nucleotide-binding</keyword>
<feature type="compositionally biased region" description="Low complexity" evidence="2">
    <location>
        <begin position="930"/>
        <end position="942"/>
    </location>
</feature>
<evidence type="ECO:0000313" key="4">
    <source>
        <dbReference type="EMBL" id="MCA9382073.1"/>
    </source>
</evidence>
<feature type="compositionally biased region" description="Acidic residues" evidence="2">
    <location>
        <begin position="759"/>
        <end position="771"/>
    </location>
</feature>